<gene>
    <name evidence="2" type="ORF">ACFSBJ_04715</name>
</gene>
<feature type="region of interest" description="Disordered" evidence="1">
    <location>
        <begin position="33"/>
        <end position="54"/>
    </location>
</feature>
<dbReference type="AlphaFoldDB" id="A0ABD6CV22"/>
<dbReference type="EMBL" id="JBHUDL010000006">
    <property type="protein sequence ID" value="MFD1633037.1"/>
    <property type="molecule type" value="Genomic_DNA"/>
</dbReference>
<evidence type="ECO:0000313" key="3">
    <source>
        <dbReference type="Proteomes" id="UP001597075"/>
    </source>
</evidence>
<evidence type="ECO:0000256" key="1">
    <source>
        <dbReference type="SAM" id="MobiDB-lite"/>
    </source>
</evidence>
<feature type="compositionally biased region" description="Acidic residues" evidence="1">
    <location>
        <begin position="143"/>
        <end position="163"/>
    </location>
</feature>
<dbReference type="PROSITE" id="PS51257">
    <property type="entry name" value="PROKAR_LIPOPROTEIN"/>
    <property type="match status" value="1"/>
</dbReference>
<proteinExistence type="predicted"/>
<accession>A0ABD6CV22</accession>
<reference evidence="2 3" key="1">
    <citation type="journal article" date="2019" name="Int. J. Syst. Evol. Microbiol.">
        <title>The Global Catalogue of Microorganisms (GCM) 10K type strain sequencing project: providing services to taxonomists for standard genome sequencing and annotation.</title>
        <authorList>
            <consortium name="The Broad Institute Genomics Platform"/>
            <consortium name="The Broad Institute Genome Sequencing Center for Infectious Disease"/>
            <person name="Wu L."/>
            <person name="Ma J."/>
        </authorList>
    </citation>
    <scope>NUCLEOTIDE SEQUENCE [LARGE SCALE GENOMIC DNA]</scope>
    <source>
        <strain evidence="2 3">CGMCC 1.10594</strain>
    </source>
</reference>
<evidence type="ECO:0000313" key="2">
    <source>
        <dbReference type="EMBL" id="MFD1633037.1"/>
    </source>
</evidence>
<dbReference type="RefSeq" id="WP_256406831.1">
    <property type="nucleotide sequence ID" value="NZ_CP187151.1"/>
</dbReference>
<organism evidence="2 3">
    <name type="scientific">Haloplanus ruber</name>
    <dbReference type="NCBI Taxonomy" id="869892"/>
    <lineage>
        <taxon>Archaea</taxon>
        <taxon>Methanobacteriati</taxon>
        <taxon>Methanobacteriota</taxon>
        <taxon>Stenosarchaea group</taxon>
        <taxon>Halobacteria</taxon>
        <taxon>Halobacteriales</taxon>
        <taxon>Haloferacaceae</taxon>
        <taxon>Haloplanus</taxon>
    </lineage>
</organism>
<sequence length="201" mass="22668">MVDDRVGRRTLLGVGIGLLSSLAGCSGLFIEPESTTATPGGGTPTQMATPQPTSTTTETVETTATATPTAAPLPNDVIEVRNRELVVRRSQLESFAFVDYRFDVENVGDRTVRDVEFRVDVRYEHEDISQIVATDFHRFVFDPQDESDGDEESDESGEGLQTDETDRVRETIRFERDERDEGWTNTERYALELAVRRIRYR</sequence>
<evidence type="ECO:0008006" key="4">
    <source>
        <dbReference type="Google" id="ProtNLM"/>
    </source>
</evidence>
<protein>
    <recommendedName>
        <fullName evidence="4">DUF4352 domain-containing protein</fullName>
    </recommendedName>
</protein>
<keyword evidence="3" id="KW-1185">Reference proteome</keyword>
<dbReference type="Proteomes" id="UP001597075">
    <property type="component" value="Unassembled WGS sequence"/>
</dbReference>
<feature type="region of interest" description="Disordered" evidence="1">
    <location>
        <begin position="142"/>
        <end position="171"/>
    </location>
</feature>
<name>A0ABD6CV22_9EURY</name>
<comment type="caution">
    <text evidence="2">The sequence shown here is derived from an EMBL/GenBank/DDBJ whole genome shotgun (WGS) entry which is preliminary data.</text>
</comment>